<organism evidence="2 3">
    <name type="scientific">Pseudomonas morbosilactucae</name>
    <dbReference type="NCBI Taxonomy" id="2938197"/>
    <lineage>
        <taxon>Bacteria</taxon>
        <taxon>Pseudomonadati</taxon>
        <taxon>Pseudomonadota</taxon>
        <taxon>Gammaproteobacteria</taxon>
        <taxon>Pseudomonadales</taxon>
        <taxon>Pseudomonadaceae</taxon>
        <taxon>Pseudomonas</taxon>
    </lineage>
</organism>
<reference evidence="2 3" key="2">
    <citation type="journal article" date="2023" name="Plant Pathol.">
        <title>Dismantling and reorganizing Pseudomonas marginalis sensu#lato.</title>
        <authorList>
            <person name="Sawada H."/>
            <person name="Fujikawa T."/>
            <person name="Satou M."/>
        </authorList>
    </citation>
    <scope>NUCLEOTIDE SEQUENCE [LARGE SCALE GENOMIC DNA]</scope>
    <source>
        <strain evidence="2 3">MAFF 302030</strain>
    </source>
</reference>
<dbReference type="Proteomes" id="UP001155059">
    <property type="component" value="Unassembled WGS sequence"/>
</dbReference>
<feature type="domain" description="Antitoxin Xre/MbcA/ParS-like toxin-binding" evidence="1">
    <location>
        <begin position="104"/>
        <end position="152"/>
    </location>
</feature>
<dbReference type="Pfam" id="PF09722">
    <property type="entry name" value="Xre_MbcA_ParS_C"/>
    <property type="match status" value="1"/>
</dbReference>
<proteinExistence type="predicted"/>
<dbReference type="EMBL" id="JALQCW010000088">
    <property type="protein sequence ID" value="MCK9801592.1"/>
    <property type="molecule type" value="Genomic_DNA"/>
</dbReference>
<dbReference type="RefSeq" id="WP_268266926.1">
    <property type="nucleotide sequence ID" value="NZ_JALQCW010000088.1"/>
</dbReference>
<evidence type="ECO:0000259" key="1">
    <source>
        <dbReference type="Pfam" id="PF09722"/>
    </source>
</evidence>
<reference evidence="2 3" key="1">
    <citation type="journal article" date="2022" name="Int. J. Syst. Evol. Microbiol.">
        <title>Pseudomonas aegrilactucae sp. nov. and Pseudomonas morbosilactucae sp. nov., pathogens causing bacterial rot of lettuce in Japan.</title>
        <authorList>
            <person name="Sawada H."/>
            <person name="Fujikawa T."/>
            <person name="Satou M."/>
        </authorList>
    </citation>
    <scope>NUCLEOTIDE SEQUENCE [LARGE SCALE GENOMIC DNA]</scope>
    <source>
        <strain evidence="2 3">MAFF 302030</strain>
    </source>
</reference>
<evidence type="ECO:0000313" key="2">
    <source>
        <dbReference type="EMBL" id="MCK9801592.1"/>
    </source>
</evidence>
<dbReference type="AlphaFoldDB" id="A0A9X2C8L7"/>
<sequence length="157" mass="17634">MVPRIAPRAVSKALVRKPTEYLTHVKIEELSELNIFLLAKEGFALKDAQAMVSLSELYLSLRVIERIVGKPSRLKQGKNDESMNGRLSALQSAIAFQYARVLEHATTVFGTLRLAEEWLAKPCRYLAGNIPLDLVGNPFGFQAVEDYLERLELGVYQ</sequence>
<accession>A0A9X2C8L7</accession>
<gene>
    <name evidence="2" type="ORF">M1B34_28980</name>
</gene>
<comment type="caution">
    <text evidence="2">The sequence shown here is derived from an EMBL/GenBank/DDBJ whole genome shotgun (WGS) entry which is preliminary data.</text>
</comment>
<dbReference type="InterPro" id="IPR024467">
    <property type="entry name" value="Xre/MbcA/ParS-like_toxin-bd"/>
</dbReference>
<protein>
    <submittedName>
        <fullName evidence="2">DUF2384 domain-containing protein</fullName>
    </submittedName>
</protein>
<evidence type="ECO:0000313" key="3">
    <source>
        <dbReference type="Proteomes" id="UP001155059"/>
    </source>
</evidence>
<name>A0A9X2C8L7_9PSED</name>